<protein>
    <submittedName>
        <fullName evidence="1">Uncharacterized protein</fullName>
    </submittedName>
</protein>
<comment type="caution">
    <text evidence="1">The sequence shown here is derived from an EMBL/GenBank/DDBJ whole genome shotgun (WGS) entry which is preliminary data.</text>
</comment>
<sequence length="312" mass="35589">MWNTSPAVTAGVTMFLEIYNWILRKFKLQNAILPEIFWPEGPETVQMKSYREAKIYFKEWLKSAGCDDWLAGQMTEALAKYACKRVEEYNISTLEAVVEVRTEISRIFEAEVNAIAVFSVAVRTGFVFEEIEDTCYFLGQVRERLFNPITASSGLMGEERVVGQSIKLMNKMHDLLDSRDCDWCVQYQRSVVIATSALWLVEDPGQATHAEFALALNVAIEATLQTIDLDQLRNFLKQHGYGELDKLFYLMKRGLVTRNVIDAFIRFPECFSGVGTARLVLSLQGLSSQERNRFLQESAKAVRRNETDSTQS</sequence>
<dbReference type="AlphaFoldDB" id="A0A2M7XFL8"/>
<dbReference type="Proteomes" id="UP000231263">
    <property type="component" value="Unassembled WGS sequence"/>
</dbReference>
<gene>
    <name evidence="1" type="ORF">CO173_02725</name>
</gene>
<organism evidence="1 2">
    <name type="scientific">Candidatus Uhrbacteria bacterium CG_4_9_14_3_um_filter_41_35</name>
    <dbReference type="NCBI Taxonomy" id="1975034"/>
    <lineage>
        <taxon>Bacteria</taxon>
        <taxon>Candidatus Uhriibacteriota</taxon>
    </lineage>
</organism>
<name>A0A2M7XFL8_9BACT</name>
<proteinExistence type="predicted"/>
<accession>A0A2M7XFL8</accession>
<evidence type="ECO:0000313" key="2">
    <source>
        <dbReference type="Proteomes" id="UP000231263"/>
    </source>
</evidence>
<dbReference type="EMBL" id="PFWT01000009">
    <property type="protein sequence ID" value="PJA46658.1"/>
    <property type="molecule type" value="Genomic_DNA"/>
</dbReference>
<evidence type="ECO:0000313" key="1">
    <source>
        <dbReference type="EMBL" id="PJA46658.1"/>
    </source>
</evidence>
<reference evidence="2" key="1">
    <citation type="submission" date="2017-09" db="EMBL/GenBank/DDBJ databases">
        <title>Depth-based differentiation of microbial function through sediment-hosted aquifers and enrichment of novel symbionts in the deep terrestrial subsurface.</title>
        <authorList>
            <person name="Probst A.J."/>
            <person name="Ladd B."/>
            <person name="Jarett J.K."/>
            <person name="Geller-Mcgrath D.E."/>
            <person name="Sieber C.M.K."/>
            <person name="Emerson J.B."/>
            <person name="Anantharaman K."/>
            <person name="Thomas B.C."/>
            <person name="Malmstrom R."/>
            <person name="Stieglmeier M."/>
            <person name="Klingl A."/>
            <person name="Woyke T."/>
            <person name="Ryan C.M."/>
            <person name="Banfield J.F."/>
        </authorList>
    </citation>
    <scope>NUCLEOTIDE SEQUENCE [LARGE SCALE GENOMIC DNA]</scope>
</reference>